<evidence type="ECO:0000313" key="8">
    <source>
        <dbReference type="Proteomes" id="UP001163046"/>
    </source>
</evidence>
<dbReference type="GO" id="GO:0008270">
    <property type="term" value="F:zinc ion binding"/>
    <property type="evidence" value="ECO:0007669"/>
    <property type="project" value="UniProtKB-KW"/>
</dbReference>
<keyword evidence="2 4" id="KW-0863">Zinc-finger</keyword>
<dbReference type="OrthoDB" id="3437960at2759"/>
<feature type="region of interest" description="Disordered" evidence="5">
    <location>
        <begin position="61"/>
        <end position="84"/>
    </location>
</feature>
<dbReference type="EMBL" id="MU826830">
    <property type="protein sequence ID" value="KAJ7373523.1"/>
    <property type="molecule type" value="Genomic_DNA"/>
</dbReference>
<keyword evidence="8" id="KW-1185">Reference proteome</keyword>
<evidence type="ECO:0000256" key="5">
    <source>
        <dbReference type="SAM" id="MobiDB-lite"/>
    </source>
</evidence>
<dbReference type="PROSITE" id="PS50157">
    <property type="entry name" value="ZINC_FINGER_C2H2_2"/>
    <property type="match status" value="2"/>
</dbReference>
<evidence type="ECO:0000259" key="6">
    <source>
        <dbReference type="PROSITE" id="PS50157"/>
    </source>
</evidence>
<reference evidence="7" key="1">
    <citation type="submission" date="2023-01" db="EMBL/GenBank/DDBJ databases">
        <title>Genome assembly of the deep-sea coral Lophelia pertusa.</title>
        <authorList>
            <person name="Herrera S."/>
            <person name="Cordes E."/>
        </authorList>
    </citation>
    <scope>NUCLEOTIDE SEQUENCE</scope>
    <source>
        <strain evidence="7">USNM1676648</strain>
        <tissue evidence="7">Polyp</tissue>
    </source>
</reference>
<dbReference type="Gene3D" id="3.30.160.60">
    <property type="entry name" value="Classic Zinc Finger"/>
    <property type="match status" value="2"/>
</dbReference>
<organism evidence="7 8">
    <name type="scientific">Desmophyllum pertusum</name>
    <dbReference type="NCBI Taxonomy" id="174260"/>
    <lineage>
        <taxon>Eukaryota</taxon>
        <taxon>Metazoa</taxon>
        <taxon>Cnidaria</taxon>
        <taxon>Anthozoa</taxon>
        <taxon>Hexacorallia</taxon>
        <taxon>Scleractinia</taxon>
        <taxon>Caryophylliina</taxon>
        <taxon>Caryophylliidae</taxon>
        <taxon>Desmophyllum</taxon>
    </lineage>
</organism>
<protein>
    <recommendedName>
        <fullName evidence="6">C2H2-type domain-containing protein</fullName>
    </recommendedName>
</protein>
<sequence>MEKSETGNTYAKLANKAYLKPSHLKRHEFIHTGERPYACPYCGRRYNQQCNVTSHLKNNWCRKAPNRPEKKKITRKRKNKQTKTRMELMLSLMLSL</sequence>
<dbReference type="FunFam" id="3.30.160.60:FF:002343">
    <property type="entry name" value="Zinc finger protein 33A"/>
    <property type="match status" value="1"/>
</dbReference>
<proteinExistence type="predicted"/>
<feature type="compositionally biased region" description="Basic residues" evidence="5">
    <location>
        <begin position="69"/>
        <end position="83"/>
    </location>
</feature>
<dbReference type="SUPFAM" id="SSF57667">
    <property type="entry name" value="beta-beta-alpha zinc fingers"/>
    <property type="match status" value="1"/>
</dbReference>
<feature type="domain" description="C2H2-type" evidence="6">
    <location>
        <begin position="37"/>
        <end position="68"/>
    </location>
</feature>
<gene>
    <name evidence="7" type="ORF">OS493_011123</name>
</gene>
<evidence type="ECO:0000256" key="1">
    <source>
        <dbReference type="ARBA" id="ARBA00022723"/>
    </source>
</evidence>
<accession>A0A9W9Z4D8</accession>
<evidence type="ECO:0000256" key="2">
    <source>
        <dbReference type="ARBA" id="ARBA00022771"/>
    </source>
</evidence>
<keyword evidence="3" id="KW-0862">Zinc</keyword>
<evidence type="ECO:0000313" key="7">
    <source>
        <dbReference type="EMBL" id="KAJ7373523.1"/>
    </source>
</evidence>
<dbReference type="InterPro" id="IPR013087">
    <property type="entry name" value="Znf_C2H2_type"/>
</dbReference>
<name>A0A9W9Z4D8_9CNID</name>
<evidence type="ECO:0000256" key="3">
    <source>
        <dbReference type="ARBA" id="ARBA00022833"/>
    </source>
</evidence>
<evidence type="ECO:0000256" key="4">
    <source>
        <dbReference type="PROSITE-ProRule" id="PRU00042"/>
    </source>
</evidence>
<dbReference type="Proteomes" id="UP001163046">
    <property type="component" value="Unassembled WGS sequence"/>
</dbReference>
<keyword evidence="1" id="KW-0479">Metal-binding</keyword>
<dbReference type="InterPro" id="IPR036236">
    <property type="entry name" value="Znf_C2H2_sf"/>
</dbReference>
<feature type="domain" description="C2H2-type" evidence="6">
    <location>
        <begin position="15"/>
        <end position="36"/>
    </location>
</feature>
<dbReference type="AlphaFoldDB" id="A0A9W9Z4D8"/>
<comment type="caution">
    <text evidence="7">The sequence shown here is derived from an EMBL/GenBank/DDBJ whole genome shotgun (WGS) entry which is preliminary data.</text>
</comment>